<dbReference type="PROSITE" id="PS50157">
    <property type="entry name" value="ZINC_FINGER_C2H2_2"/>
    <property type="match status" value="1"/>
</dbReference>
<feature type="region of interest" description="Disordered" evidence="2">
    <location>
        <begin position="365"/>
        <end position="391"/>
    </location>
</feature>
<keyword evidence="1" id="KW-0863">Zinc-finger</keyword>
<feature type="region of interest" description="Disordered" evidence="2">
    <location>
        <begin position="224"/>
        <end position="252"/>
    </location>
</feature>
<keyword evidence="1" id="KW-0479">Metal-binding</keyword>
<protein>
    <recommendedName>
        <fullName evidence="3">C2H2-type domain-containing protein</fullName>
    </recommendedName>
</protein>
<feature type="compositionally biased region" description="Basic and acidic residues" evidence="2">
    <location>
        <begin position="367"/>
        <end position="386"/>
    </location>
</feature>
<evidence type="ECO:0000256" key="1">
    <source>
        <dbReference type="PROSITE-ProRule" id="PRU00042"/>
    </source>
</evidence>
<reference evidence="4" key="1">
    <citation type="journal article" date="2008" name="Nature">
        <title>The amphioxus genome and the evolution of the chordate karyotype.</title>
        <authorList>
            <consortium name="US DOE Joint Genome Institute (JGI-PGF)"/>
            <person name="Putnam N.H."/>
            <person name="Butts T."/>
            <person name="Ferrier D.E.K."/>
            <person name="Furlong R.F."/>
            <person name="Hellsten U."/>
            <person name="Kawashima T."/>
            <person name="Robinson-Rechavi M."/>
            <person name="Shoguchi E."/>
            <person name="Terry A."/>
            <person name="Yu J.-K."/>
            <person name="Benito-Gutierrez E.L."/>
            <person name="Dubchak I."/>
            <person name="Garcia-Fernandez J."/>
            <person name="Gibson-Brown J.J."/>
            <person name="Grigoriev I.V."/>
            <person name="Horton A.C."/>
            <person name="de Jong P.J."/>
            <person name="Jurka J."/>
            <person name="Kapitonov V.V."/>
            <person name="Kohara Y."/>
            <person name="Kuroki Y."/>
            <person name="Lindquist E."/>
            <person name="Lucas S."/>
            <person name="Osoegawa K."/>
            <person name="Pennacchio L.A."/>
            <person name="Salamov A.A."/>
            <person name="Satou Y."/>
            <person name="Sauka-Spengler T."/>
            <person name="Schmutz J."/>
            <person name="Shin-I T."/>
            <person name="Toyoda A."/>
            <person name="Bronner-Fraser M."/>
            <person name="Fujiyama A."/>
            <person name="Holland L.Z."/>
            <person name="Holland P.W.H."/>
            <person name="Satoh N."/>
            <person name="Rokhsar D.S."/>
        </authorList>
    </citation>
    <scope>NUCLEOTIDE SEQUENCE [LARGE SCALE GENOMIC DNA]</scope>
    <source>
        <strain evidence="4">S238N-H82</strain>
        <tissue evidence="4">Testes</tissue>
    </source>
</reference>
<proteinExistence type="predicted"/>
<accession>C3ZYV1</accession>
<dbReference type="InParanoid" id="C3ZYV1"/>
<gene>
    <name evidence="4" type="ORF">BRAFLDRAFT_109345</name>
</gene>
<dbReference type="EMBL" id="GG666737">
    <property type="protein sequence ID" value="EEN42270.1"/>
    <property type="molecule type" value="Genomic_DNA"/>
</dbReference>
<feature type="domain" description="C2H2-type" evidence="3">
    <location>
        <begin position="393"/>
        <end position="415"/>
    </location>
</feature>
<name>C3ZYV1_BRAFL</name>
<feature type="compositionally biased region" description="Basic residues" evidence="2">
    <location>
        <begin position="239"/>
        <end position="251"/>
    </location>
</feature>
<evidence type="ECO:0000256" key="2">
    <source>
        <dbReference type="SAM" id="MobiDB-lite"/>
    </source>
</evidence>
<sequence length="415" mass="46108">MSGGSPVVLLPSSCRAGPGGLWTDKGSGQYGTDAHILMQIGPLYVNYSLCKPYIRPAGQQYDLGDRFSCGCSRDSREEIVYTLAYLSGQESPLVDCGEFMAEAPRKIPGRAGVIIGGELTRAGAADVTAGVWRVAGRLPMMSARGQTHTRHAPTHAYCPYGDRPVVTDLRRWASGDGGRCKMVLEAASHGPARRRSGLDGRSAVNMRQGQGSAAILATEQPFSGTALLPPEGEGSRKAKADRKHMRRKDSTKKKLDVSKLSHVETKEVLARNLREQIKKLPAESNPEKAWGNFRKVMYDTSERTLGHTKRKHQDWFDNNNEEITSLLKKKQEAFTQWLNDKNSTAKHDHLKHLRSKVQGVRNFENNRLNELEKKRQERKEKEKEGRPTPSTAVVCPTCGRICASAFGLRSHQRRH</sequence>
<dbReference type="PROSITE" id="PS00028">
    <property type="entry name" value="ZINC_FINGER_C2H2_1"/>
    <property type="match status" value="1"/>
</dbReference>
<evidence type="ECO:0000259" key="3">
    <source>
        <dbReference type="PROSITE" id="PS50157"/>
    </source>
</evidence>
<dbReference type="GO" id="GO:0008270">
    <property type="term" value="F:zinc ion binding"/>
    <property type="evidence" value="ECO:0007669"/>
    <property type="project" value="UniProtKB-KW"/>
</dbReference>
<organism>
    <name type="scientific">Branchiostoma floridae</name>
    <name type="common">Florida lancelet</name>
    <name type="synonym">Amphioxus</name>
    <dbReference type="NCBI Taxonomy" id="7739"/>
    <lineage>
        <taxon>Eukaryota</taxon>
        <taxon>Metazoa</taxon>
        <taxon>Chordata</taxon>
        <taxon>Cephalochordata</taxon>
        <taxon>Leptocardii</taxon>
        <taxon>Amphioxiformes</taxon>
        <taxon>Branchiostomatidae</taxon>
        <taxon>Branchiostoma</taxon>
    </lineage>
</organism>
<evidence type="ECO:0000313" key="4">
    <source>
        <dbReference type="EMBL" id="EEN42270.1"/>
    </source>
</evidence>
<dbReference type="InterPro" id="IPR013087">
    <property type="entry name" value="Znf_C2H2_type"/>
</dbReference>
<keyword evidence="1" id="KW-0862">Zinc</keyword>
<dbReference type="AlphaFoldDB" id="C3ZYV1"/>